<evidence type="ECO:0000313" key="2">
    <source>
        <dbReference type="EMBL" id="CAL1389212.1"/>
    </source>
</evidence>
<dbReference type="Proteomes" id="UP001497516">
    <property type="component" value="Chromosome 5"/>
</dbReference>
<protein>
    <submittedName>
        <fullName evidence="2">Uncharacterized protein</fullName>
    </submittedName>
</protein>
<sequence length="175" mass="20109">MIEKSEEHDRCKVVNSRSRPLENTVEEVLDQLKTEMVEDQSLEKDQVEPQVEKTGEMCEEDPKEKNRFEVVENEAEKTVETPVEEVFEPTVPMVIHYTDPDTTFEDIMQIAHEDTTTANAEEEDPPTREEVLETTTHDVVESFSQLAEMGMLPTDEELVEEACNSAEESRCDYHA</sequence>
<gene>
    <name evidence="2" type="ORF">LTRI10_LOCUS30088</name>
</gene>
<evidence type="ECO:0000256" key="1">
    <source>
        <dbReference type="SAM" id="MobiDB-lite"/>
    </source>
</evidence>
<organism evidence="2 3">
    <name type="scientific">Linum trigynum</name>
    <dbReference type="NCBI Taxonomy" id="586398"/>
    <lineage>
        <taxon>Eukaryota</taxon>
        <taxon>Viridiplantae</taxon>
        <taxon>Streptophyta</taxon>
        <taxon>Embryophyta</taxon>
        <taxon>Tracheophyta</taxon>
        <taxon>Spermatophyta</taxon>
        <taxon>Magnoliopsida</taxon>
        <taxon>eudicotyledons</taxon>
        <taxon>Gunneridae</taxon>
        <taxon>Pentapetalae</taxon>
        <taxon>rosids</taxon>
        <taxon>fabids</taxon>
        <taxon>Malpighiales</taxon>
        <taxon>Linaceae</taxon>
        <taxon>Linum</taxon>
    </lineage>
</organism>
<dbReference type="AlphaFoldDB" id="A0AAV2ETY6"/>
<evidence type="ECO:0000313" key="3">
    <source>
        <dbReference type="Proteomes" id="UP001497516"/>
    </source>
</evidence>
<accession>A0AAV2ETY6</accession>
<proteinExistence type="predicted"/>
<keyword evidence="3" id="KW-1185">Reference proteome</keyword>
<reference evidence="2 3" key="1">
    <citation type="submission" date="2024-04" db="EMBL/GenBank/DDBJ databases">
        <authorList>
            <person name="Fracassetti M."/>
        </authorList>
    </citation>
    <scope>NUCLEOTIDE SEQUENCE [LARGE SCALE GENOMIC DNA]</scope>
</reference>
<feature type="region of interest" description="Disordered" evidence="1">
    <location>
        <begin position="37"/>
        <end position="64"/>
    </location>
</feature>
<name>A0AAV2ETY6_9ROSI</name>
<dbReference type="EMBL" id="OZ034818">
    <property type="protein sequence ID" value="CAL1389212.1"/>
    <property type="molecule type" value="Genomic_DNA"/>
</dbReference>